<dbReference type="EMBL" id="BAAAMR010000052">
    <property type="protein sequence ID" value="GAA2149366.1"/>
    <property type="molecule type" value="Genomic_DNA"/>
</dbReference>
<accession>A0ABN2ZXG4</accession>
<dbReference type="Proteomes" id="UP001501020">
    <property type="component" value="Unassembled WGS sequence"/>
</dbReference>
<protein>
    <submittedName>
        <fullName evidence="1">Uncharacterized protein</fullName>
    </submittedName>
</protein>
<name>A0ABN2ZXG4_9ACTN</name>
<evidence type="ECO:0000313" key="1">
    <source>
        <dbReference type="EMBL" id="GAA2149366.1"/>
    </source>
</evidence>
<gene>
    <name evidence="1" type="ORF">GCM10009727_52780</name>
</gene>
<comment type="caution">
    <text evidence="1">The sequence shown here is derived from an EMBL/GenBank/DDBJ whole genome shotgun (WGS) entry which is preliminary data.</text>
</comment>
<keyword evidence="2" id="KW-1185">Reference proteome</keyword>
<sequence>MSNRTSGGFASAADPVSTIGGTASAPLAMIAPTRALLRVLLPPVRTWSPLAVHFLYCSQGGGVRRRV</sequence>
<reference evidence="1 2" key="1">
    <citation type="journal article" date="2019" name="Int. J. Syst. Evol. Microbiol.">
        <title>The Global Catalogue of Microorganisms (GCM) 10K type strain sequencing project: providing services to taxonomists for standard genome sequencing and annotation.</title>
        <authorList>
            <consortium name="The Broad Institute Genomics Platform"/>
            <consortium name="The Broad Institute Genome Sequencing Center for Infectious Disease"/>
            <person name="Wu L."/>
            <person name="Ma J."/>
        </authorList>
    </citation>
    <scope>NUCLEOTIDE SEQUENCE [LARGE SCALE GENOMIC DNA]</scope>
    <source>
        <strain evidence="1 2">JCM 13850</strain>
    </source>
</reference>
<proteinExistence type="predicted"/>
<organism evidence="1 2">
    <name type="scientific">Actinomadura napierensis</name>
    <dbReference type="NCBI Taxonomy" id="267854"/>
    <lineage>
        <taxon>Bacteria</taxon>
        <taxon>Bacillati</taxon>
        <taxon>Actinomycetota</taxon>
        <taxon>Actinomycetes</taxon>
        <taxon>Streptosporangiales</taxon>
        <taxon>Thermomonosporaceae</taxon>
        <taxon>Actinomadura</taxon>
    </lineage>
</organism>
<evidence type="ECO:0000313" key="2">
    <source>
        <dbReference type="Proteomes" id="UP001501020"/>
    </source>
</evidence>